<gene>
    <name evidence="1" type="ORF">NE663_08505</name>
</gene>
<dbReference type="Gene3D" id="3.40.630.30">
    <property type="match status" value="1"/>
</dbReference>
<reference evidence="1 2" key="1">
    <citation type="submission" date="2022-06" db="EMBL/GenBank/DDBJ databases">
        <title>Isolation of gut microbiota from human fecal samples.</title>
        <authorList>
            <person name="Pamer E.G."/>
            <person name="Barat B."/>
            <person name="Waligurski E."/>
            <person name="Medina S."/>
            <person name="Paddock L."/>
            <person name="Mostad J."/>
        </authorList>
    </citation>
    <scope>NUCLEOTIDE SEQUENCE [LARGE SCALE GENOMIC DNA]</scope>
    <source>
        <strain evidence="1 2">DFI.6.1</strain>
    </source>
</reference>
<keyword evidence="2" id="KW-1185">Reference proteome</keyword>
<dbReference type="EMBL" id="JANGCH010000012">
    <property type="protein sequence ID" value="MCQ5122297.1"/>
    <property type="molecule type" value="Genomic_DNA"/>
</dbReference>
<dbReference type="Proteomes" id="UP001524435">
    <property type="component" value="Unassembled WGS sequence"/>
</dbReference>
<accession>A0ABT1SM47</accession>
<dbReference type="SUPFAM" id="SSF55729">
    <property type="entry name" value="Acyl-CoA N-acyltransferases (Nat)"/>
    <property type="match status" value="1"/>
</dbReference>
<protein>
    <submittedName>
        <fullName evidence="1">Uncharacterized protein</fullName>
    </submittedName>
</protein>
<comment type="caution">
    <text evidence="1">The sequence shown here is derived from an EMBL/GenBank/DDBJ whole genome shotgun (WGS) entry which is preliminary data.</text>
</comment>
<evidence type="ECO:0000313" key="2">
    <source>
        <dbReference type="Proteomes" id="UP001524435"/>
    </source>
</evidence>
<sequence length="90" mass="10862">MAYCKKQIWEETYRGIYPDTKIDQYQMEEQMAKRRAYLKQEEVFLYGGFEWQELIAYVSYGKACVPFDHDEYEIGLLNIRKAYRKQGLGK</sequence>
<name>A0ABT1SM47_9FIRM</name>
<organism evidence="1 2">
    <name type="scientific">Massilicoli timonensis</name>
    <dbReference type="NCBI Taxonomy" id="2015901"/>
    <lineage>
        <taxon>Bacteria</taxon>
        <taxon>Bacillati</taxon>
        <taxon>Bacillota</taxon>
        <taxon>Erysipelotrichia</taxon>
        <taxon>Erysipelotrichales</taxon>
        <taxon>Erysipelotrichaceae</taxon>
        <taxon>Massilicoli</taxon>
    </lineage>
</organism>
<dbReference type="InterPro" id="IPR016181">
    <property type="entry name" value="Acyl_CoA_acyltransferase"/>
</dbReference>
<evidence type="ECO:0000313" key="1">
    <source>
        <dbReference type="EMBL" id="MCQ5122297.1"/>
    </source>
</evidence>
<dbReference type="RefSeq" id="WP_102268501.1">
    <property type="nucleotide sequence ID" value="NZ_CALVCM010000050.1"/>
</dbReference>
<proteinExistence type="predicted"/>